<proteinExistence type="predicted"/>
<name>A0A7R8YYA9_HERIL</name>
<feature type="compositionally biased region" description="Polar residues" evidence="1">
    <location>
        <begin position="62"/>
        <end position="74"/>
    </location>
</feature>
<dbReference type="EMBL" id="LR899012">
    <property type="protein sequence ID" value="CAD7086640.1"/>
    <property type="molecule type" value="Genomic_DNA"/>
</dbReference>
<dbReference type="Proteomes" id="UP000594454">
    <property type="component" value="Chromosome 4"/>
</dbReference>
<protein>
    <submittedName>
        <fullName evidence="2">Uncharacterized protein</fullName>
    </submittedName>
</protein>
<dbReference type="InParanoid" id="A0A7R8YYA9"/>
<sequence>MVFGVPTEQTRKLKIKGADNELTRQLEILNFRMVSKEFRKAFIKEVAFRMILWEINKSTSTGNSMQNSYPQNGTNRKRKLPINDSQLTEELKGYVDQSKTAVYSALRQDKTLFNEVVDDKFGLI</sequence>
<evidence type="ECO:0000313" key="2">
    <source>
        <dbReference type="EMBL" id="CAD7086640.1"/>
    </source>
</evidence>
<accession>A0A7R8YYA9</accession>
<gene>
    <name evidence="2" type="ORF">HERILL_LOCUS9398</name>
</gene>
<reference evidence="2 3" key="1">
    <citation type="submission" date="2020-11" db="EMBL/GenBank/DDBJ databases">
        <authorList>
            <person name="Wallbank WR R."/>
            <person name="Pardo Diaz C."/>
            <person name="Kozak K."/>
            <person name="Martin S."/>
            <person name="Jiggins C."/>
            <person name="Moest M."/>
            <person name="Warren A I."/>
            <person name="Generalovic N T."/>
            <person name="Byers J.R.P. K."/>
            <person name="Montejo-Kovacevich G."/>
            <person name="Yen C E."/>
        </authorList>
    </citation>
    <scope>NUCLEOTIDE SEQUENCE [LARGE SCALE GENOMIC DNA]</scope>
</reference>
<evidence type="ECO:0000313" key="3">
    <source>
        <dbReference type="Proteomes" id="UP000594454"/>
    </source>
</evidence>
<feature type="region of interest" description="Disordered" evidence="1">
    <location>
        <begin position="62"/>
        <end position="82"/>
    </location>
</feature>
<evidence type="ECO:0000256" key="1">
    <source>
        <dbReference type="SAM" id="MobiDB-lite"/>
    </source>
</evidence>
<organism evidence="2 3">
    <name type="scientific">Hermetia illucens</name>
    <name type="common">Black soldier fly</name>
    <dbReference type="NCBI Taxonomy" id="343691"/>
    <lineage>
        <taxon>Eukaryota</taxon>
        <taxon>Metazoa</taxon>
        <taxon>Ecdysozoa</taxon>
        <taxon>Arthropoda</taxon>
        <taxon>Hexapoda</taxon>
        <taxon>Insecta</taxon>
        <taxon>Pterygota</taxon>
        <taxon>Neoptera</taxon>
        <taxon>Endopterygota</taxon>
        <taxon>Diptera</taxon>
        <taxon>Brachycera</taxon>
        <taxon>Stratiomyomorpha</taxon>
        <taxon>Stratiomyidae</taxon>
        <taxon>Hermetiinae</taxon>
        <taxon>Hermetia</taxon>
    </lineage>
</organism>
<dbReference type="AlphaFoldDB" id="A0A7R8YYA9"/>
<keyword evidence="3" id="KW-1185">Reference proteome</keyword>